<protein>
    <submittedName>
        <fullName evidence="2">Cupin domain-containing protein</fullName>
    </submittedName>
</protein>
<gene>
    <name evidence="2" type="ORF">PJ311_14995</name>
</gene>
<dbReference type="CDD" id="cd02223">
    <property type="entry name" value="cupin_Bh2720-like"/>
    <property type="match status" value="1"/>
</dbReference>
<evidence type="ECO:0000259" key="1">
    <source>
        <dbReference type="Pfam" id="PF07883"/>
    </source>
</evidence>
<evidence type="ECO:0000313" key="2">
    <source>
        <dbReference type="EMBL" id="MDA7027881.1"/>
    </source>
</evidence>
<dbReference type="EMBL" id="JAQKAB010000011">
    <property type="protein sequence ID" value="MDA7027881.1"/>
    <property type="molecule type" value="Genomic_DNA"/>
</dbReference>
<dbReference type="Proteomes" id="UP001211894">
    <property type="component" value="Unassembled WGS sequence"/>
</dbReference>
<dbReference type="SUPFAM" id="SSF51182">
    <property type="entry name" value="RmlC-like cupins"/>
    <property type="match status" value="1"/>
</dbReference>
<sequence length="175" mass="20008">MYYMHLPCPYYVHIPVYHNKWTIPDESGQTTRSNGTSNRKDYGSRPFVIDINQATKQNNKYRTALWTGTRLQVTLMSLNVGEDIGLEMHLNVDQFLRVEQGQGFVQMGKNKHQLNFTRNVSDDTAIMIPAGMWHNLTNTGRVPLKLYSIYAPPNHPFGTVHVTKADALAAERQMI</sequence>
<feature type="domain" description="Cupin type-2" evidence="1">
    <location>
        <begin position="75"/>
        <end position="150"/>
    </location>
</feature>
<dbReference type="Gene3D" id="2.60.120.10">
    <property type="entry name" value="Jelly Rolls"/>
    <property type="match status" value="1"/>
</dbReference>
<organism evidence="2 3">
    <name type="scientific">Bacillus changyiensis</name>
    <dbReference type="NCBI Taxonomy" id="3004103"/>
    <lineage>
        <taxon>Bacteria</taxon>
        <taxon>Bacillati</taxon>
        <taxon>Bacillota</taxon>
        <taxon>Bacilli</taxon>
        <taxon>Bacillales</taxon>
        <taxon>Bacillaceae</taxon>
        <taxon>Bacillus</taxon>
    </lineage>
</organism>
<dbReference type="InterPro" id="IPR052538">
    <property type="entry name" value="Flavonoid_dioxygenase-like"/>
</dbReference>
<keyword evidence="3" id="KW-1185">Reference proteome</keyword>
<dbReference type="Pfam" id="PF07883">
    <property type="entry name" value="Cupin_2"/>
    <property type="match status" value="1"/>
</dbReference>
<dbReference type="PANTHER" id="PTHR43346:SF1">
    <property type="entry name" value="QUERCETIN 2,3-DIOXYGENASE-RELATED"/>
    <property type="match status" value="1"/>
</dbReference>
<accession>A0ABT4X6F9</accession>
<proteinExistence type="predicted"/>
<dbReference type="RefSeq" id="WP_271341709.1">
    <property type="nucleotide sequence ID" value="NZ_JAQKAB010000011.1"/>
</dbReference>
<comment type="caution">
    <text evidence="2">The sequence shown here is derived from an EMBL/GenBank/DDBJ whole genome shotgun (WGS) entry which is preliminary data.</text>
</comment>
<name>A0ABT4X6F9_9BACI</name>
<dbReference type="PANTHER" id="PTHR43346">
    <property type="entry name" value="LIGAND BINDING DOMAIN PROTEIN, PUTATIVE (AFU_ORTHOLOGUE AFUA_6G14370)-RELATED"/>
    <property type="match status" value="1"/>
</dbReference>
<reference evidence="2 3" key="1">
    <citation type="submission" date="2023-01" db="EMBL/GenBank/DDBJ databases">
        <title>Bacillus changyiensis sp. nov., isolated from a coastal deposit.</title>
        <authorList>
            <person name="Xiao G."/>
            <person name="Lai Q."/>
            <person name="Hu Z."/>
            <person name="Shao Z."/>
        </authorList>
    </citation>
    <scope>NUCLEOTIDE SEQUENCE [LARGE SCALE GENOMIC DNA]</scope>
    <source>
        <strain evidence="2 3">CLL-7-23</strain>
    </source>
</reference>
<dbReference type="InterPro" id="IPR011051">
    <property type="entry name" value="RmlC_Cupin_sf"/>
</dbReference>
<dbReference type="InterPro" id="IPR014710">
    <property type="entry name" value="RmlC-like_jellyroll"/>
</dbReference>
<evidence type="ECO:0000313" key="3">
    <source>
        <dbReference type="Proteomes" id="UP001211894"/>
    </source>
</evidence>
<dbReference type="InterPro" id="IPR013096">
    <property type="entry name" value="Cupin_2"/>
</dbReference>